<dbReference type="RefSeq" id="WP_005378050.1">
    <property type="nucleotide sequence ID" value="NZ_AEDR01000043.1"/>
</dbReference>
<dbReference type="Gene3D" id="3.40.50.1000">
    <property type="entry name" value="HAD superfamily/HAD-like"/>
    <property type="match status" value="1"/>
</dbReference>
<gene>
    <name evidence="13" type="primary">cadA</name>
    <name evidence="13" type="ORF">HMPREF9321_1763</name>
</gene>
<organism evidence="13 14">
    <name type="scientific">Veillonella atypica ACS-049-V-Sch6</name>
    <dbReference type="NCBI Taxonomy" id="866776"/>
    <lineage>
        <taxon>Bacteria</taxon>
        <taxon>Bacillati</taxon>
        <taxon>Bacillota</taxon>
        <taxon>Negativicutes</taxon>
        <taxon>Veillonellales</taxon>
        <taxon>Veillonellaceae</taxon>
        <taxon>Veillonella</taxon>
    </lineage>
</organism>
<keyword evidence="8 11" id="KW-0472">Membrane</keyword>
<dbReference type="PANTHER" id="PTHR48085">
    <property type="entry name" value="CADMIUM/ZINC-TRANSPORTING ATPASE HMA2-RELATED"/>
    <property type="match status" value="1"/>
</dbReference>
<keyword evidence="11" id="KW-1003">Cell membrane</keyword>
<keyword evidence="3" id="KW-0104">Cadmium</keyword>
<reference evidence="13 14" key="1">
    <citation type="submission" date="2010-08" db="EMBL/GenBank/DDBJ databases">
        <authorList>
            <person name="Durkin A.S."/>
            <person name="Madupu R."/>
            <person name="Torralba M."/>
            <person name="Gillis M."/>
            <person name="Methe B."/>
            <person name="Sutton G."/>
            <person name="Nelson K.E."/>
        </authorList>
    </citation>
    <scope>NUCLEOTIDE SEQUENCE [LARGE SCALE GENOMIC DNA]</scope>
    <source>
        <strain evidence="13 14">ACS-049-V-Sch6</strain>
    </source>
</reference>
<dbReference type="SFLD" id="SFLDF00027">
    <property type="entry name" value="p-type_atpase"/>
    <property type="match status" value="1"/>
</dbReference>
<dbReference type="FunFam" id="2.70.150.10:FF:000002">
    <property type="entry name" value="Copper-transporting ATPase 1, putative"/>
    <property type="match status" value="1"/>
</dbReference>
<feature type="transmembrane region" description="Helical" evidence="11">
    <location>
        <begin position="566"/>
        <end position="587"/>
    </location>
</feature>
<dbReference type="InterPro" id="IPR008250">
    <property type="entry name" value="ATPase_P-typ_transduc_dom_A_sf"/>
</dbReference>
<dbReference type="InterPro" id="IPR001757">
    <property type="entry name" value="P_typ_ATPase"/>
</dbReference>
<protein>
    <recommendedName>
        <fullName evidence="9">Cd(2+)-exporting ATPase</fullName>
        <ecNumber evidence="9">7.2.2.21</ecNumber>
    </recommendedName>
</protein>
<evidence type="ECO:0000256" key="9">
    <source>
        <dbReference type="ARBA" id="ARBA00039103"/>
    </source>
</evidence>
<comment type="catalytic activity">
    <reaction evidence="10">
        <text>Cd(2+)(in) + ATP + H2O = Cd(2+)(out) + ADP + phosphate + H(+)</text>
        <dbReference type="Rhea" id="RHEA:12132"/>
        <dbReference type="ChEBI" id="CHEBI:15377"/>
        <dbReference type="ChEBI" id="CHEBI:15378"/>
        <dbReference type="ChEBI" id="CHEBI:30616"/>
        <dbReference type="ChEBI" id="CHEBI:43474"/>
        <dbReference type="ChEBI" id="CHEBI:48775"/>
        <dbReference type="ChEBI" id="CHEBI:456216"/>
        <dbReference type="EC" id="7.2.2.21"/>
    </reaction>
</comment>
<sequence length="634" mass="67284">MVVDYSEQVTLAIGGIGVILSLAGIRLGLPFDLAWLAIIFNGLPIVWGAAEAMYKEFDVKADLLVSLALIAAVVIGEYFAAAEIAFIMQLGAMLEDFTVSKAQAGIERLVKLTPTTARVVRNDKEQVVPADIVEVGDVIRVLPGEIIPVDGTIRTGTTSVDQSVMTGESMPVDKVVGDDVFSGTVNQFGAFDMEATKAGEDSSIQRMIKLVKETDPGNAKIVSLADRWATWIVVMALLTAVGTYVVTGEMIRAVTILVVFCPCALVLATPAAIMAAISNASKHGFLVRRGHIMEELAKVDTITFDKTGTLTHGRPQVTAVTSVGSMTNDDLYRLVASIEQKSEHPLGKAIVSDYTSHHEAPLATVEDVTIVPGKGLEASMNGESSTRVLAGNAAMMNVSGVTIPDSVKADAASYLGRGASIIYVAVNNVLEGFVALADRVRSESRDVVDDLHSLNVTPVLLTGDYGTTAQHIAKRLNMSHVIADCLPEDKMHTVSTLQQQCHVVAMVGDGVNDAPALKKADVGIAMGGMGSDIAVEASDIVLVNDTIAEMPHMVALSKHMMRTIKINLSFALILNGIAIILAMIGTLSPVWGALVHNGGSLLVVLNSALLLSWKYKSNSDEDRNPYVGKLVSDQ</sequence>
<dbReference type="PROSITE" id="PS00154">
    <property type="entry name" value="ATPASE_E1_E2"/>
    <property type="match status" value="1"/>
</dbReference>
<dbReference type="InterPro" id="IPR059000">
    <property type="entry name" value="ATPase_P-type_domA"/>
</dbReference>
<dbReference type="NCBIfam" id="TIGR01525">
    <property type="entry name" value="ATPase-IB_hvy"/>
    <property type="match status" value="1"/>
</dbReference>
<evidence type="ECO:0000256" key="5">
    <source>
        <dbReference type="ARBA" id="ARBA00022723"/>
    </source>
</evidence>
<dbReference type="eggNOG" id="COG2217">
    <property type="taxonomic scope" value="Bacteria"/>
</dbReference>
<dbReference type="PRINTS" id="PR00119">
    <property type="entry name" value="CATATPASE"/>
</dbReference>
<feature type="transmembrane region" description="Helical" evidence="11">
    <location>
        <begin position="12"/>
        <end position="29"/>
    </location>
</feature>
<dbReference type="SUPFAM" id="SSF56784">
    <property type="entry name" value="HAD-like"/>
    <property type="match status" value="1"/>
</dbReference>
<accession>E1L7T1</accession>
<feature type="transmembrane region" description="Helical" evidence="11">
    <location>
        <begin position="228"/>
        <end position="247"/>
    </location>
</feature>
<dbReference type="InterPro" id="IPR027256">
    <property type="entry name" value="P-typ_ATPase_IB"/>
</dbReference>
<dbReference type="InterPro" id="IPR023214">
    <property type="entry name" value="HAD_sf"/>
</dbReference>
<dbReference type="InterPro" id="IPR051014">
    <property type="entry name" value="Cation_Transport_ATPase_IB"/>
</dbReference>
<dbReference type="InterPro" id="IPR023298">
    <property type="entry name" value="ATPase_P-typ_TM_dom_sf"/>
</dbReference>
<evidence type="ECO:0000256" key="11">
    <source>
        <dbReference type="RuleBase" id="RU362081"/>
    </source>
</evidence>
<evidence type="ECO:0000256" key="4">
    <source>
        <dbReference type="ARBA" id="ARBA00022692"/>
    </source>
</evidence>
<dbReference type="Pfam" id="PF00122">
    <property type="entry name" value="E1-E2_ATPase"/>
    <property type="match status" value="1"/>
</dbReference>
<dbReference type="SFLD" id="SFLDS00003">
    <property type="entry name" value="Haloacid_Dehalogenase"/>
    <property type="match status" value="1"/>
</dbReference>
<dbReference type="Gene3D" id="3.40.1110.10">
    <property type="entry name" value="Calcium-transporting ATPase, cytoplasmic domain N"/>
    <property type="match status" value="2"/>
</dbReference>
<comment type="subcellular location">
    <subcellularLocation>
        <location evidence="1">Cell membrane</location>
        <topology evidence="1">Multi-pass membrane protein</topology>
    </subcellularLocation>
</comment>
<keyword evidence="11" id="KW-0067">ATP-binding</keyword>
<keyword evidence="5 11" id="KW-0479">Metal-binding</keyword>
<dbReference type="EC" id="7.2.2.21" evidence="9"/>
<dbReference type="GO" id="GO:0005524">
    <property type="term" value="F:ATP binding"/>
    <property type="evidence" value="ECO:0007669"/>
    <property type="project" value="UniProtKB-UniRule"/>
</dbReference>
<dbReference type="GO" id="GO:0008551">
    <property type="term" value="F:P-type cadmium transporter activity"/>
    <property type="evidence" value="ECO:0007669"/>
    <property type="project" value="UniProtKB-EC"/>
</dbReference>
<evidence type="ECO:0000259" key="12">
    <source>
        <dbReference type="Pfam" id="PF00122"/>
    </source>
</evidence>
<dbReference type="AlphaFoldDB" id="E1L7T1"/>
<feature type="domain" description="P-type ATPase A" evidence="12">
    <location>
        <begin position="111"/>
        <end position="212"/>
    </location>
</feature>
<dbReference type="PANTHER" id="PTHR48085:SF5">
    <property type="entry name" value="CADMIUM_ZINC-TRANSPORTING ATPASE HMA4-RELATED"/>
    <property type="match status" value="1"/>
</dbReference>
<name>E1L7T1_9FIRM</name>
<dbReference type="Gene3D" id="2.70.150.10">
    <property type="entry name" value="Calcium-transporting ATPase, cytoplasmic transduction domain A"/>
    <property type="match status" value="1"/>
</dbReference>
<feature type="transmembrane region" description="Helical" evidence="11">
    <location>
        <begin position="593"/>
        <end position="613"/>
    </location>
</feature>
<evidence type="ECO:0000256" key="3">
    <source>
        <dbReference type="ARBA" id="ARBA00022539"/>
    </source>
</evidence>
<evidence type="ECO:0000256" key="10">
    <source>
        <dbReference type="ARBA" id="ARBA00049338"/>
    </source>
</evidence>
<dbReference type="GO" id="GO:0005886">
    <property type="term" value="C:plasma membrane"/>
    <property type="evidence" value="ECO:0007669"/>
    <property type="project" value="UniProtKB-SubCell"/>
</dbReference>
<dbReference type="InterPro" id="IPR018303">
    <property type="entry name" value="ATPase_P-typ_P_site"/>
</dbReference>
<evidence type="ECO:0000256" key="6">
    <source>
        <dbReference type="ARBA" id="ARBA00022967"/>
    </source>
</evidence>
<keyword evidence="6" id="KW-1278">Translocase</keyword>
<dbReference type="NCBIfam" id="TIGR01494">
    <property type="entry name" value="ATPase_P-type"/>
    <property type="match status" value="1"/>
</dbReference>
<keyword evidence="11" id="KW-0547">Nucleotide-binding</keyword>
<keyword evidence="13" id="KW-0378">Hydrolase</keyword>
<evidence type="ECO:0000256" key="8">
    <source>
        <dbReference type="ARBA" id="ARBA00023136"/>
    </source>
</evidence>
<evidence type="ECO:0000256" key="7">
    <source>
        <dbReference type="ARBA" id="ARBA00022989"/>
    </source>
</evidence>
<keyword evidence="7 11" id="KW-1133">Transmembrane helix</keyword>
<dbReference type="GO" id="GO:0016887">
    <property type="term" value="F:ATP hydrolysis activity"/>
    <property type="evidence" value="ECO:0007669"/>
    <property type="project" value="InterPro"/>
</dbReference>
<evidence type="ECO:0000313" key="14">
    <source>
        <dbReference type="Proteomes" id="UP000004211"/>
    </source>
</evidence>
<dbReference type="SUPFAM" id="SSF81653">
    <property type="entry name" value="Calcium ATPase, transduction domain A"/>
    <property type="match status" value="1"/>
</dbReference>
<comment type="caution">
    <text evidence="13">The sequence shown here is derived from an EMBL/GenBank/DDBJ whole genome shotgun (WGS) entry which is preliminary data.</text>
</comment>
<feature type="transmembrane region" description="Helical" evidence="11">
    <location>
        <begin position="66"/>
        <end position="87"/>
    </location>
</feature>
<dbReference type="SUPFAM" id="SSF81665">
    <property type="entry name" value="Calcium ATPase, transmembrane domain M"/>
    <property type="match status" value="1"/>
</dbReference>
<dbReference type="Proteomes" id="UP000004211">
    <property type="component" value="Unassembled WGS sequence"/>
</dbReference>
<feature type="transmembrane region" description="Helical" evidence="11">
    <location>
        <begin position="34"/>
        <end position="54"/>
    </location>
</feature>
<comment type="similarity">
    <text evidence="2 11">Belongs to the cation transport ATPase (P-type) (TC 3.A.3) family. Type IB subfamily.</text>
</comment>
<dbReference type="InterPro" id="IPR036412">
    <property type="entry name" value="HAD-like_sf"/>
</dbReference>
<feature type="transmembrane region" description="Helical" evidence="11">
    <location>
        <begin position="253"/>
        <end position="277"/>
    </location>
</feature>
<dbReference type="SFLD" id="SFLDG00002">
    <property type="entry name" value="C1.7:_P-type_atpase_like"/>
    <property type="match status" value="1"/>
</dbReference>
<dbReference type="Pfam" id="PF00702">
    <property type="entry name" value="Hydrolase"/>
    <property type="match status" value="1"/>
</dbReference>
<proteinExistence type="inferred from homology"/>
<dbReference type="EMBL" id="AEDR01000043">
    <property type="protein sequence ID" value="EFL55647.1"/>
    <property type="molecule type" value="Genomic_DNA"/>
</dbReference>
<keyword evidence="4 11" id="KW-0812">Transmembrane</keyword>
<dbReference type="GO" id="GO:0046872">
    <property type="term" value="F:metal ion binding"/>
    <property type="evidence" value="ECO:0007669"/>
    <property type="project" value="UniProtKB-KW"/>
</dbReference>
<evidence type="ECO:0000256" key="1">
    <source>
        <dbReference type="ARBA" id="ARBA00004651"/>
    </source>
</evidence>
<dbReference type="NCBIfam" id="TIGR01511">
    <property type="entry name" value="ATPase-IB1_Cu"/>
    <property type="match status" value="1"/>
</dbReference>
<evidence type="ECO:0000256" key="2">
    <source>
        <dbReference type="ARBA" id="ARBA00006024"/>
    </source>
</evidence>
<dbReference type="InterPro" id="IPR044492">
    <property type="entry name" value="P_typ_ATPase_HD_dom"/>
</dbReference>
<evidence type="ECO:0000313" key="13">
    <source>
        <dbReference type="EMBL" id="EFL55647.1"/>
    </source>
</evidence>
<dbReference type="InterPro" id="IPR023299">
    <property type="entry name" value="ATPase_P-typ_cyto_dom_N"/>
</dbReference>